<organism evidence="9 10">
    <name type="scientific">Ralstonia flaminis</name>
    <dbReference type="NCBI Taxonomy" id="3058597"/>
    <lineage>
        <taxon>Bacteria</taxon>
        <taxon>Pseudomonadati</taxon>
        <taxon>Pseudomonadota</taxon>
        <taxon>Betaproteobacteria</taxon>
        <taxon>Burkholderiales</taxon>
        <taxon>Burkholderiaceae</taxon>
        <taxon>Ralstonia</taxon>
    </lineage>
</organism>
<evidence type="ECO:0000256" key="6">
    <source>
        <dbReference type="ARBA" id="ARBA00023237"/>
    </source>
</evidence>
<accession>A0ABM9KB33</accession>
<evidence type="ECO:0000256" key="2">
    <source>
        <dbReference type="ARBA" id="ARBA00006929"/>
    </source>
</evidence>
<evidence type="ECO:0000256" key="3">
    <source>
        <dbReference type="ARBA" id="ARBA00022729"/>
    </source>
</evidence>
<keyword evidence="6 7" id="KW-0998">Cell outer membrane</keyword>
<comment type="subunit">
    <text evidence="7">The basal body constitutes a major portion of the flagellar organelle and consists of four rings (L,P,S, and M) mounted on a central rod.</text>
</comment>
<evidence type="ECO:0000313" key="9">
    <source>
        <dbReference type="EMBL" id="CAJ0819389.1"/>
    </source>
</evidence>
<dbReference type="InterPro" id="IPR000527">
    <property type="entry name" value="Flag_Lring"/>
</dbReference>
<comment type="subcellular location">
    <subcellularLocation>
        <location evidence="7">Cell outer membrane</location>
        <topology evidence="7">Lipid-anchor</topology>
    </subcellularLocation>
    <subcellularLocation>
        <location evidence="7">Bacterial flagellum basal body</location>
    </subcellularLocation>
</comment>
<comment type="function">
    <text evidence="1 7">Assembles around the rod to form the L-ring and probably protects the motor/basal body from shearing forces during rotation.</text>
</comment>
<dbReference type="PANTHER" id="PTHR34933">
    <property type="entry name" value="FLAGELLAR L-RING PROTEIN"/>
    <property type="match status" value="1"/>
</dbReference>
<evidence type="ECO:0000256" key="8">
    <source>
        <dbReference type="SAM" id="SignalP"/>
    </source>
</evidence>
<proteinExistence type="inferred from homology"/>
<keyword evidence="9" id="KW-0282">Flagellum</keyword>
<keyword evidence="3 7" id="KW-0732">Signal</keyword>
<evidence type="ECO:0000256" key="7">
    <source>
        <dbReference type="HAMAP-Rule" id="MF_00415"/>
    </source>
</evidence>
<dbReference type="Proteomes" id="UP001189757">
    <property type="component" value="Unassembled WGS sequence"/>
</dbReference>
<dbReference type="PANTHER" id="PTHR34933:SF1">
    <property type="entry name" value="FLAGELLAR L-RING PROTEIN"/>
    <property type="match status" value="1"/>
</dbReference>
<dbReference type="NCBIfam" id="NF001304">
    <property type="entry name" value="PRK00249.1-4"/>
    <property type="match status" value="1"/>
</dbReference>
<comment type="similarity">
    <text evidence="2 7">Belongs to the FlgH family.</text>
</comment>
<keyword evidence="10" id="KW-1185">Reference proteome</keyword>
<evidence type="ECO:0000256" key="5">
    <source>
        <dbReference type="ARBA" id="ARBA00023143"/>
    </source>
</evidence>
<keyword evidence="9" id="KW-0969">Cilium</keyword>
<keyword evidence="9" id="KW-0966">Cell projection</keyword>
<protein>
    <recommendedName>
        <fullName evidence="7">Flagellar L-ring protein</fullName>
    </recommendedName>
    <alternativeName>
        <fullName evidence="7">Basal body L-ring protein</fullName>
    </alternativeName>
</protein>
<feature type="signal peptide" evidence="8">
    <location>
        <begin position="1"/>
        <end position="18"/>
    </location>
</feature>
<keyword evidence="4 7" id="KW-0472">Membrane</keyword>
<comment type="caution">
    <text evidence="9">The sequence shown here is derived from an EMBL/GenBank/DDBJ whole genome shotgun (WGS) entry which is preliminary data.</text>
</comment>
<dbReference type="PRINTS" id="PR01008">
    <property type="entry name" value="FLGLRINGFLGH"/>
</dbReference>
<dbReference type="HAMAP" id="MF_00415">
    <property type="entry name" value="FlgH"/>
    <property type="match status" value="1"/>
</dbReference>
<keyword evidence="7" id="KW-0449">Lipoprotein</keyword>
<gene>
    <name evidence="9" type="primary">flgH_2</name>
    <name evidence="7" type="synonym">flgH</name>
    <name evidence="9" type="ORF">LMG18101_03931</name>
</gene>
<evidence type="ECO:0000256" key="4">
    <source>
        <dbReference type="ARBA" id="ARBA00023136"/>
    </source>
</evidence>
<name>A0ABM9KB33_9RALS</name>
<evidence type="ECO:0000313" key="10">
    <source>
        <dbReference type="Proteomes" id="UP001189757"/>
    </source>
</evidence>
<dbReference type="Pfam" id="PF02107">
    <property type="entry name" value="FlgH"/>
    <property type="match status" value="1"/>
</dbReference>
<feature type="chain" id="PRO_5045709330" description="Flagellar L-ring protein" evidence="8">
    <location>
        <begin position="19"/>
        <end position="223"/>
    </location>
</feature>
<evidence type="ECO:0000256" key="1">
    <source>
        <dbReference type="ARBA" id="ARBA00002591"/>
    </source>
</evidence>
<keyword evidence="5 7" id="KW-0975">Bacterial flagellum</keyword>
<dbReference type="EMBL" id="CATZLL010000014">
    <property type="protein sequence ID" value="CAJ0819389.1"/>
    <property type="molecule type" value="Genomic_DNA"/>
</dbReference>
<reference evidence="9 10" key="1">
    <citation type="submission" date="2023-07" db="EMBL/GenBank/DDBJ databases">
        <authorList>
            <person name="Peeters C."/>
        </authorList>
    </citation>
    <scope>NUCLEOTIDE SEQUENCE [LARGE SCALE GENOMIC DNA]</scope>
    <source>
        <strain evidence="9 10">LMG 18101</strain>
    </source>
</reference>
<sequence length="223" mass="23765">MMNAARLLAACAALAVLAGCATGPLHDYDRSPEVDDMPDTAFEVRRGSAGGVLVPDQAWSLTSDIRAFRSGDVLTVELDETTQASKKSGTQVGKNSSVSASKPSVFGVELPLDATLGAKRGFDGTGSSSQQNMLRGSVTVVVQRVLPNGLLQVRGEKRLVLNQGEETVRLSGYVRAADIDANNRVSSQRVANARIHYAGRGSLADANQPGWLTRFFNSPWMPF</sequence>
<dbReference type="PROSITE" id="PS51257">
    <property type="entry name" value="PROKAR_LIPOPROTEIN"/>
    <property type="match status" value="1"/>
</dbReference>